<feature type="transmembrane region" description="Helical" evidence="5">
    <location>
        <begin position="207"/>
        <end position="233"/>
    </location>
</feature>
<dbReference type="OrthoDB" id="9814303at2"/>
<accession>E1QF84</accession>
<dbReference type="SUPFAM" id="SSF103473">
    <property type="entry name" value="MFS general substrate transporter"/>
    <property type="match status" value="1"/>
</dbReference>
<dbReference type="InterPro" id="IPR036259">
    <property type="entry name" value="MFS_trans_sf"/>
</dbReference>
<dbReference type="EMBL" id="CP002085">
    <property type="protein sequence ID" value="ADK84220.1"/>
    <property type="molecule type" value="Genomic_DNA"/>
</dbReference>
<dbReference type="KEGG" id="dbr:Deba_0850"/>
<dbReference type="InterPro" id="IPR005829">
    <property type="entry name" value="Sugar_transporter_CS"/>
</dbReference>
<feature type="transmembrane region" description="Helical" evidence="5">
    <location>
        <begin position="165"/>
        <end position="183"/>
    </location>
</feature>
<dbReference type="GO" id="GO:0016020">
    <property type="term" value="C:membrane"/>
    <property type="evidence" value="ECO:0007669"/>
    <property type="project" value="UniProtKB-SubCell"/>
</dbReference>
<feature type="transmembrane region" description="Helical" evidence="5">
    <location>
        <begin position="105"/>
        <end position="125"/>
    </location>
</feature>
<dbReference type="InterPro" id="IPR011701">
    <property type="entry name" value="MFS"/>
</dbReference>
<feature type="domain" description="Major facilitator superfamily (MFS) profile" evidence="6">
    <location>
        <begin position="9"/>
        <end position="387"/>
    </location>
</feature>
<evidence type="ECO:0000259" key="6">
    <source>
        <dbReference type="PROSITE" id="PS50850"/>
    </source>
</evidence>
<dbReference type="Pfam" id="PF07690">
    <property type="entry name" value="MFS_1"/>
    <property type="match status" value="2"/>
</dbReference>
<dbReference type="GO" id="GO:0022857">
    <property type="term" value="F:transmembrane transporter activity"/>
    <property type="evidence" value="ECO:0007669"/>
    <property type="project" value="InterPro"/>
</dbReference>
<dbReference type="PROSITE" id="PS50850">
    <property type="entry name" value="MFS"/>
    <property type="match status" value="1"/>
</dbReference>
<keyword evidence="3 5" id="KW-1133">Transmembrane helix</keyword>
<feature type="transmembrane region" description="Helical" evidence="5">
    <location>
        <begin position="74"/>
        <end position="93"/>
    </location>
</feature>
<feature type="transmembrane region" description="Helical" evidence="5">
    <location>
        <begin position="43"/>
        <end position="67"/>
    </location>
</feature>
<dbReference type="AlphaFoldDB" id="E1QF84"/>
<proteinExistence type="predicted"/>
<dbReference type="eggNOG" id="COG2814">
    <property type="taxonomic scope" value="Bacteria"/>
</dbReference>
<evidence type="ECO:0000256" key="1">
    <source>
        <dbReference type="ARBA" id="ARBA00004141"/>
    </source>
</evidence>
<dbReference type="CDD" id="cd17325">
    <property type="entry name" value="MFS_MdtG_SLC18_like"/>
    <property type="match status" value="1"/>
</dbReference>
<evidence type="ECO:0000256" key="5">
    <source>
        <dbReference type="SAM" id="Phobius"/>
    </source>
</evidence>
<evidence type="ECO:0000256" key="4">
    <source>
        <dbReference type="ARBA" id="ARBA00023136"/>
    </source>
</evidence>
<sequence length="393" mass="39885">MQRTADDKLLLILGLAVFVAMLGVGSIVPFLSIYGQRLGASGALIGLIFSAFSFSRGLFAPLVGLVSDRVGRKLFIALGLAGNVGAAVALLFAQSAWDLLFCRMAQGVFAAMILPVCLALVADLTPAGQEGRYVGGFNTAFLLGFGLGPFLGGVVYDVWDMAGNLYLMGGFSLLALAAVWLGVREPRGGRGKIGGASHGMRLYADRAFVGLMLARVGMAAGMGCFIAFLPLLAVEKGLAQAQVGTLLGLNVIVMVAVQRPGGALADRWPRLPLALAGLVASGACKAALPLCDGFWQMAGAALLEGLGSGLGLPPLMALVIGRGKDLGVEMGATMGAFTLALSLGVFAGPPVGGWLADQAGQAGPLYFAGAVTIVGALAMAALTGSARVGLGRS</sequence>
<dbReference type="InterPro" id="IPR020846">
    <property type="entry name" value="MFS_dom"/>
</dbReference>
<feature type="transmembrane region" description="Helical" evidence="5">
    <location>
        <begin position="137"/>
        <end position="159"/>
    </location>
</feature>
<dbReference type="RefSeq" id="WP_013257674.1">
    <property type="nucleotide sequence ID" value="NC_014365.1"/>
</dbReference>
<keyword evidence="8" id="KW-1185">Reference proteome</keyword>
<dbReference type="Proteomes" id="UP000009047">
    <property type="component" value="Chromosome"/>
</dbReference>
<reference evidence="7 8" key="1">
    <citation type="journal article" date="2010" name="Stand. Genomic Sci.">
        <title>Complete genome sequence of Desulfarculus baarsii type strain (2st14).</title>
        <authorList>
            <person name="Sun H."/>
            <person name="Spring S."/>
            <person name="Lapidus A."/>
            <person name="Davenport K."/>
            <person name="Del Rio T.G."/>
            <person name="Tice H."/>
            <person name="Nolan M."/>
            <person name="Copeland A."/>
            <person name="Cheng J.F."/>
            <person name="Lucas S."/>
            <person name="Tapia R."/>
            <person name="Goodwin L."/>
            <person name="Pitluck S."/>
            <person name="Ivanova N."/>
            <person name="Pagani I."/>
            <person name="Mavromatis K."/>
            <person name="Ovchinnikova G."/>
            <person name="Pati A."/>
            <person name="Chen A."/>
            <person name="Palaniappan K."/>
            <person name="Hauser L."/>
            <person name="Chang Y.J."/>
            <person name="Jeffries C.D."/>
            <person name="Detter J.C."/>
            <person name="Han C."/>
            <person name="Rohde M."/>
            <person name="Brambilla E."/>
            <person name="Goker M."/>
            <person name="Woyke T."/>
            <person name="Bristow J."/>
            <person name="Eisen J.A."/>
            <person name="Markowitz V."/>
            <person name="Hugenholtz P."/>
            <person name="Kyrpides N.C."/>
            <person name="Klenk H.P."/>
            <person name="Land M."/>
        </authorList>
    </citation>
    <scope>NUCLEOTIDE SEQUENCE [LARGE SCALE GENOMIC DNA]</scope>
    <source>
        <strain evidence="8">ATCC 33931 / DSM 2075 / LMG 7858 / VKM B-1802 / 2st14</strain>
    </source>
</reference>
<dbReference type="PROSITE" id="PS00216">
    <property type="entry name" value="SUGAR_TRANSPORT_1"/>
    <property type="match status" value="1"/>
</dbReference>
<dbReference type="PANTHER" id="PTHR23518:SF2">
    <property type="entry name" value="MAJOR FACILITATOR SUPERFAMILY TRANSPORTER"/>
    <property type="match status" value="1"/>
</dbReference>
<evidence type="ECO:0000313" key="7">
    <source>
        <dbReference type="EMBL" id="ADK84220.1"/>
    </source>
</evidence>
<feature type="transmembrane region" description="Helical" evidence="5">
    <location>
        <begin position="366"/>
        <end position="390"/>
    </location>
</feature>
<keyword evidence="4 5" id="KW-0472">Membrane</keyword>
<dbReference type="STRING" id="644282.Deba_0850"/>
<dbReference type="HOGENOM" id="CLU_001265_10_14_7"/>
<comment type="subcellular location">
    <subcellularLocation>
        <location evidence="1">Membrane</location>
        <topology evidence="1">Multi-pass membrane protein</topology>
    </subcellularLocation>
</comment>
<dbReference type="PANTHER" id="PTHR23518">
    <property type="entry name" value="C-METHYLTRANSFERASE"/>
    <property type="match status" value="1"/>
</dbReference>
<protein>
    <submittedName>
        <fullName evidence="7">Major facilitator superfamily MFS_1</fullName>
    </submittedName>
</protein>
<feature type="transmembrane region" description="Helical" evidence="5">
    <location>
        <begin position="239"/>
        <end position="257"/>
    </location>
</feature>
<dbReference type="Gene3D" id="1.20.1250.20">
    <property type="entry name" value="MFS general substrate transporter like domains"/>
    <property type="match status" value="2"/>
</dbReference>
<evidence type="ECO:0000256" key="3">
    <source>
        <dbReference type="ARBA" id="ARBA00022989"/>
    </source>
</evidence>
<evidence type="ECO:0000313" key="8">
    <source>
        <dbReference type="Proteomes" id="UP000009047"/>
    </source>
</evidence>
<keyword evidence="2 5" id="KW-0812">Transmembrane</keyword>
<feature type="transmembrane region" description="Helical" evidence="5">
    <location>
        <begin position="9"/>
        <end position="31"/>
    </location>
</feature>
<organism evidence="7 8">
    <name type="scientific">Desulfarculus baarsii (strain ATCC 33931 / DSM 2075 / LMG 7858 / VKM B-1802 / 2st14)</name>
    <dbReference type="NCBI Taxonomy" id="644282"/>
    <lineage>
        <taxon>Bacteria</taxon>
        <taxon>Pseudomonadati</taxon>
        <taxon>Thermodesulfobacteriota</taxon>
        <taxon>Desulfarculia</taxon>
        <taxon>Desulfarculales</taxon>
        <taxon>Desulfarculaceae</taxon>
        <taxon>Desulfarculus</taxon>
    </lineage>
</organism>
<gene>
    <name evidence="7" type="ordered locus">Deba_0850</name>
</gene>
<evidence type="ECO:0000256" key="2">
    <source>
        <dbReference type="ARBA" id="ARBA00022692"/>
    </source>
</evidence>
<name>E1QF84_DESB2</name>
<feature type="transmembrane region" description="Helical" evidence="5">
    <location>
        <begin position="326"/>
        <end position="346"/>
    </location>
</feature>